<evidence type="ECO:0000313" key="9">
    <source>
        <dbReference type="EMBL" id="QFS50242.1"/>
    </source>
</evidence>
<dbReference type="GO" id="GO:0016887">
    <property type="term" value="F:ATP hydrolysis activity"/>
    <property type="evidence" value="ECO:0007669"/>
    <property type="project" value="InterPro"/>
</dbReference>
<evidence type="ECO:0000313" key="10">
    <source>
        <dbReference type="Proteomes" id="UP000326678"/>
    </source>
</evidence>
<dbReference type="Gene3D" id="3.40.50.300">
    <property type="entry name" value="P-loop containing nucleotide triphosphate hydrolases"/>
    <property type="match status" value="1"/>
</dbReference>
<dbReference type="CDD" id="cd03256">
    <property type="entry name" value="ABC_PhnC_transporter"/>
    <property type="match status" value="1"/>
</dbReference>
<dbReference type="SUPFAM" id="SSF52540">
    <property type="entry name" value="P-loop containing nucleoside triphosphate hydrolases"/>
    <property type="match status" value="1"/>
</dbReference>
<proteinExistence type="predicted"/>
<evidence type="ECO:0000256" key="5">
    <source>
        <dbReference type="ARBA" id="ARBA00022885"/>
    </source>
</evidence>
<feature type="domain" description="ABC transporter" evidence="8">
    <location>
        <begin position="7"/>
        <end position="253"/>
    </location>
</feature>
<dbReference type="PANTHER" id="PTHR43166">
    <property type="entry name" value="AMINO ACID IMPORT ATP-BINDING PROTEIN"/>
    <property type="match status" value="1"/>
</dbReference>
<dbReference type="EMBL" id="CP045227">
    <property type="protein sequence ID" value="QFS50242.1"/>
    <property type="molecule type" value="Genomic_DNA"/>
</dbReference>
<sequence length="266" mass="28883">MTNAVAIEVSNLSKTFKGKTALKNVSCTINEGEMVALIGASGSGKSTLLRHINGLHIGGDGGTVYIFGSVLQSNGKPHSKIRSLRSQIGCIFQQFNLVNRLTVIENVLIGNLARLSILRSILHLFTKEEKIQALAALERVGILEHAYKRASMLSGGQQQRVAIARCLVQGAKIILADEPIASLDPESARKVMELLVQLNRQSGITVVASLHQIQMVRSYFDRAIALKDGEVMFDGATTEINDHKLNELYGTAAEELIMRGHGELVV</sequence>
<keyword evidence="7" id="KW-0472">Membrane</keyword>
<dbReference type="PANTHER" id="PTHR43166:SF6">
    <property type="entry name" value="PHOSPHONATES IMPORT ATP-BINDING PROTEIN PHNC"/>
    <property type="match status" value="1"/>
</dbReference>
<keyword evidence="3" id="KW-0547">Nucleotide-binding</keyword>
<evidence type="ECO:0000256" key="7">
    <source>
        <dbReference type="ARBA" id="ARBA00023136"/>
    </source>
</evidence>
<dbReference type="AlphaFoldDB" id="A0A5P8WCG3"/>
<dbReference type="InterPro" id="IPR027417">
    <property type="entry name" value="P-loop_NTPase"/>
</dbReference>
<dbReference type="GO" id="GO:0005524">
    <property type="term" value="F:ATP binding"/>
    <property type="evidence" value="ECO:0007669"/>
    <property type="project" value="UniProtKB-KW"/>
</dbReference>
<accession>A0A5P8WCG3</accession>
<gene>
    <name evidence="9" type="ORF">GXM_07736</name>
</gene>
<name>A0A5P8WCG3_9NOSO</name>
<dbReference type="InterPro" id="IPR003439">
    <property type="entry name" value="ABC_transporter-like_ATP-bd"/>
</dbReference>
<keyword evidence="10" id="KW-1185">Reference proteome</keyword>
<protein>
    <submittedName>
        <fullName evidence="9">PhnC, phosphonate transport system ATP-binding protein</fullName>
    </submittedName>
</protein>
<dbReference type="SMART" id="SM00382">
    <property type="entry name" value="AAA"/>
    <property type="match status" value="1"/>
</dbReference>
<keyword evidence="4 9" id="KW-0067">ATP-binding</keyword>
<dbReference type="GO" id="GO:0016020">
    <property type="term" value="C:membrane"/>
    <property type="evidence" value="ECO:0007669"/>
    <property type="project" value="InterPro"/>
</dbReference>
<keyword evidence="6" id="KW-1278">Translocase</keyword>
<dbReference type="GO" id="GO:0015416">
    <property type="term" value="F:ABC-type phosphonate transporter activity"/>
    <property type="evidence" value="ECO:0007669"/>
    <property type="project" value="InterPro"/>
</dbReference>
<dbReference type="InterPro" id="IPR012693">
    <property type="entry name" value="ABC_transpr_PhnC"/>
</dbReference>
<dbReference type="InterPro" id="IPR017871">
    <property type="entry name" value="ABC_transporter-like_CS"/>
</dbReference>
<dbReference type="InterPro" id="IPR003593">
    <property type="entry name" value="AAA+_ATPase"/>
</dbReference>
<dbReference type="PROSITE" id="PS50893">
    <property type="entry name" value="ABC_TRANSPORTER_2"/>
    <property type="match status" value="1"/>
</dbReference>
<dbReference type="PROSITE" id="PS00211">
    <property type="entry name" value="ABC_TRANSPORTER_1"/>
    <property type="match status" value="1"/>
</dbReference>
<dbReference type="Pfam" id="PF00005">
    <property type="entry name" value="ABC_tran"/>
    <property type="match status" value="1"/>
</dbReference>
<dbReference type="Proteomes" id="UP000326678">
    <property type="component" value="Chromosome Gxm2"/>
</dbReference>
<evidence type="ECO:0000256" key="2">
    <source>
        <dbReference type="ARBA" id="ARBA00022475"/>
    </source>
</evidence>
<dbReference type="RefSeq" id="WP_152591317.1">
    <property type="nucleotide sequence ID" value="NZ_CP045227.1"/>
</dbReference>
<keyword evidence="1" id="KW-0813">Transport</keyword>
<dbReference type="KEGG" id="nsh:GXM_07736"/>
<dbReference type="NCBIfam" id="TIGR02315">
    <property type="entry name" value="ABC_phnC"/>
    <property type="match status" value="1"/>
</dbReference>
<evidence type="ECO:0000256" key="3">
    <source>
        <dbReference type="ARBA" id="ARBA00022741"/>
    </source>
</evidence>
<dbReference type="InterPro" id="IPR050086">
    <property type="entry name" value="MetN_ABC_transporter-like"/>
</dbReference>
<keyword evidence="2" id="KW-1003">Cell membrane</keyword>
<reference evidence="9 10" key="1">
    <citation type="submission" date="2019-10" db="EMBL/GenBank/DDBJ databases">
        <title>Genomic and transcriptomic insights into the perfect genentic adaptation of a filamentous nitrogen-fixing cyanobacterium to rice fields.</title>
        <authorList>
            <person name="Chen Z."/>
        </authorList>
    </citation>
    <scope>NUCLEOTIDE SEQUENCE [LARGE SCALE GENOMIC DNA]</scope>
    <source>
        <strain evidence="9">CCNUC1</strain>
    </source>
</reference>
<evidence type="ECO:0000256" key="6">
    <source>
        <dbReference type="ARBA" id="ARBA00022967"/>
    </source>
</evidence>
<organism evidence="9 10">
    <name type="scientific">Nostoc sphaeroides CCNUC1</name>
    <dbReference type="NCBI Taxonomy" id="2653204"/>
    <lineage>
        <taxon>Bacteria</taxon>
        <taxon>Bacillati</taxon>
        <taxon>Cyanobacteriota</taxon>
        <taxon>Cyanophyceae</taxon>
        <taxon>Nostocales</taxon>
        <taxon>Nostocaceae</taxon>
        <taxon>Nostoc</taxon>
    </lineage>
</organism>
<evidence type="ECO:0000256" key="1">
    <source>
        <dbReference type="ARBA" id="ARBA00022448"/>
    </source>
</evidence>
<evidence type="ECO:0000256" key="4">
    <source>
        <dbReference type="ARBA" id="ARBA00022840"/>
    </source>
</evidence>
<keyword evidence="5" id="KW-0918">Phosphonate transport</keyword>
<evidence type="ECO:0000259" key="8">
    <source>
        <dbReference type="PROSITE" id="PS50893"/>
    </source>
</evidence>